<comment type="subcellular location">
    <subcellularLocation>
        <location evidence="6">Cytoplasm</location>
    </subcellularLocation>
</comment>
<reference evidence="9 10" key="1">
    <citation type="submission" date="2013-11" db="EMBL/GenBank/DDBJ databases">
        <title>Complete genome sequence of Clostridum sp. M2/40.</title>
        <authorList>
            <person name="Wibberg D."/>
            <person name="Puehler A."/>
            <person name="Schlueter A."/>
        </authorList>
    </citation>
    <scope>NUCLEOTIDE SEQUENCE [LARGE SCALE GENOMIC DNA]</scope>
    <source>
        <strain evidence="10">M2/40</strain>
    </source>
</reference>
<evidence type="ECO:0000256" key="7">
    <source>
        <dbReference type="SAM" id="Coils"/>
    </source>
</evidence>
<dbReference type="PATRIC" id="fig|1216932.3.peg.2241"/>
<accession>W6RXN4</accession>
<dbReference type="InterPro" id="IPR005139">
    <property type="entry name" value="PCRF"/>
</dbReference>
<sequence>MQEDGFWDDIERAQETTQKAKNIKDTVEKYEEYLSKYEDIEVLLEMAKEEDDEDLVSEAFSEIKDLSNELEEMKIRLMLSGEYDTNNAILTLHAGVGGTDAMDWTEMLLRMYTRYCEKKGYKVETLDLLVGDEAGIKSVTLKITGEFAYGYLKAERGIHRLVRISPFNANGKRQTSFASMEVIPELSTEQNKHVEIRPEDLKVDTYRASGAGGQHVNKTESAVRITHIPTGIIVACQSERSQIQNRETAMNMLKAKLVELKERAHKEKIEDLTGDLKDMGWGSQIRSYVLHPYTMVKDHRTGVQVNDVSSVMDGNLDNFIIEYLKNPSEVKEEE</sequence>
<evidence type="ECO:0000313" key="10">
    <source>
        <dbReference type="Proteomes" id="UP000019426"/>
    </source>
</evidence>
<feature type="coiled-coil region" evidence="7">
    <location>
        <begin position="243"/>
        <end position="270"/>
    </location>
</feature>
<keyword evidence="5 6" id="KW-0648">Protein biosynthesis</keyword>
<dbReference type="FunFam" id="3.30.160.20:FF:000010">
    <property type="entry name" value="Peptide chain release factor 2"/>
    <property type="match status" value="1"/>
</dbReference>
<gene>
    <name evidence="6 9" type="primary">prfB</name>
    <name evidence="9" type="ORF">CM240_2259</name>
</gene>
<keyword evidence="7" id="KW-0175">Coiled coil</keyword>
<dbReference type="Gene3D" id="1.20.58.410">
    <property type="entry name" value="Release factor"/>
    <property type="match status" value="1"/>
</dbReference>
<dbReference type="NCBIfam" id="TIGR00020">
    <property type="entry name" value="prfB"/>
    <property type="match status" value="1"/>
</dbReference>
<dbReference type="EMBL" id="HG917868">
    <property type="protein sequence ID" value="CDM69401.1"/>
    <property type="molecule type" value="Genomic_DNA"/>
</dbReference>
<comment type="similarity">
    <text evidence="2 6">Belongs to the prokaryotic/mitochondrial release factor family.</text>
</comment>
<dbReference type="Gene3D" id="3.30.70.1660">
    <property type="match status" value="1"/>
</dbReference>
<dbReference type="Pfam" id="PF00472">
    <property type="entry name" value="RF-1"/>
    <property type="match status" value="1"/>
</dbReference>
<dbReference type="Pfam" id="PF03462">
    <property type="entry name" value="PCRF"/>
    <property type="match status" value="1"/>
</dbReference>
<evidence type="ECO:0000256" key="3">
    <source>
        <dbReference type="ARBA" id="ARBA00019192"/>
    </source>
</evidence>
<dbReference type="PANTHER" id="PTHR43116:SF3">
    <property type="entry name" value="CLASS I PEPTIDE CHAIN RELEASE FACTOR"/>
    <property type="match status" value="1"/>
</dbReference>
<dbReference type="STRING" id="1216932.CM240_2259"/>
<evidence type="ECO:0000256" key="6">
    <source>
        <dbReference type="HAMAP-Rule" id="MF_00094"/>
    </source>
</evidence>
<dbReference type="SUPFAM" id="SSF75620">
    <property type="entry name" value="Release factor"/>
    <property type="match status" value="1"/>
</dbReference>
<keyword evidence="10" id="KW-1185">Reference proteome</keyword>
<keyword evidence="6" id="KW-0963">Cytoplasm</keyword>
<dbReference type="HOGENOM" id="CLU_036856_6_0_9"/>
<dbReference type="InterPro" id="IPR000352">
    <property type="entry name" value="Pep_chain_release_fac_I"/>
</dbReference>
<proteinExistence type="inferred from homology"/>
<dbReference type="GO" id="GO:0016149">
    <property type="term" value="F:translation release factor activity, codon specific"/>
    <property type="evidence" value="ECO:0007669"/>
    <property type="project" value="UniProtKB-UniRule"/>
</dbReference>
<protein>
    <recommendedName>
        <fullName evidence="3 6">Peptide chain release factor 2</fullName>
        <shortName evidence="6">RF-2</shortName>
    </recommendedName>
</protein>
<dbReference type="HAMAP" id="MF_00094">
    <property type="entry name" value="Rel_fac_2"/>
    <property type="match status" value="1"/>
</dbReference>
<dbReference type="AlphaFoldDB" id="W6RXN4"/>
<dbReference type="InterPro" id="IPR045853">
    <property type="entry name" value="Pep_chain_release_fac_I_sf"/>
</dbReference>
<dbReference type="GO" id="GO:0005737">
    <property type="term" value="C:cytoplasm"/>
    <property type="evidence" value="ECO:0007669"/>
    <property type="project" value="UniProtKB-SubCell"/>
</dbReference>
<feature type="modified residue" description="N5-methylglutamine" evidence="6">
    <location>
        <position position="214"/>
    </location>
</feature>
<evidence type="ECO:0000256" key="4">
    <source>
        <dbReference type="ARBA" id="ARBA00022481"/>
    </source>
</evidence>
<evidence type="ECO:0000256" key="5">
    <source>
        <dbReference type="ARBA" id="ARBA00022917"/>
    </source>
</evidence>
<dbReference type="Proteomes" id="UP000019426">
    <property type="component" value="Chromosome M2/40_rep1"/>
</dbReference>
<dbReference type="InterPro" id="IPR004374">
    <property type="entry name" value="PrfB"/>
</dbReference>
<feature type="domain" description="Prokaryotic-type class I peptide chain release factors" evidence="8">
    <location>
        <begin position="207"/>
        <end position="223"/>
    </location>
</feature>
<comment type="function">
    <text evidence="1 6">Peptide chain release factor 2 directs the termination of translation in response to the peptide chain termination codons UGA and UAA.</text>
</comment>
<dbReference type="Gene3D" id="3.30.160.20">
    <property type="match status" value="1"/>
</dbReference>
<dbReference type="PROSITE" id="PS00745">
    <property type="entry name" value="RF_PROK_I"/>
    <property type="match status" value="1"/>
</dbReference>
<comment type="PTM">
    <text evidence="6">Methylated by PrmC. Methylation increases the termination efficiency of RF2.</text>
</comment>
<name>W6RXN4_9CLOT</name>
<keyword evidence="4 6" id="KW-0488">Methylation</keyword>
<evidence type="ECO:0000256" key="1">
    <source>
        <dbReference type="ARBA" id="ARBA00002613"/>
    </source>
</evidence>
<dbReference type="eggNOG" id="COG1186">
    <property type="taxonomic scope" value="Bacteria"/>
</dbReference>
<organism evidence="9 10">
    <name type="scientific">Clostridium bornimense</name>
    <dbReference type="NCBI Taxonomy" id="1216932"/>
    <lineage>
        <taxon>Bacteria</taxon>
        <taxon>Bacillati</taxon>
        <taxon>Bacillota</taxon>
        <taxon>Clostridia</taxon>
        <taxon>Eubacteriales</taxon>
        <taxon>Clostridiaceae</taxon>
        <taxon>Clostridium</taxon>
    </lineage>
</organism>
<evidence type="ECO:0000313" key="9">
    <source>
        <dbReference type="EMBL" id="CDM69401.1"/>
    </source>
</evidence>
<dbReference type="KEGG" id="clt:CM240_2259"/>
<feature type="coiled-coil region" evidence="7">
    <location>
        <begin position="13"/>
        <end position="76"/>
    </location>
</feature>
<dbReference type="PANTHER" id="PTHR43116">
    <property type="entry name" value="PEPTIDE CHAIN RELEASE FACTOR 2"/>
    <property type="match status" value="1"/>
</dbReference>
<evidence type="ECO:0000256" key="2">
    <source>
        <dbReference type="ARBA" id="ARBA00010835"/>
    </source>
</evidence>
<evidence type="ECO:0000259" key="8">
    <source>
        <dbReference type="PROSITE" id="PS00745"/>
    </source>
</evidence>
<dbReference type="SMART" id="SM00937">
    <property type="entry name" value="PCRF"/>
    <property type="match status" value="1"/>
</dbReference>